<evidence type="ECO:0000313" key="1">
    <source>
        <dbReference type="EMBL" id="OMJ87842.1"/>
    </source>
</evidence>
<reference evidence="1 2" key="1">
    <citation type="submission" date="2016-11" db="EMBL/GenBank/DDBJ databases">
        <title>The macronuclear genome of Stentor coeruleus: a giant cell with tiny introns.</title>
        <authorList>
            <person name="Slabodnick M."/>
            <person name="Ruby J.G."/>
            <person name="Reiff S.B."/>
            <person name="Swart E.C."/>
            <person name="Gosai S."/>
            <person name="Prabakaran S."/>
            <person name="Witkowska E."/>
            <person name="Larue G.E."/>
            <person name="Fisher S."/>
            <person name="Freeman R.M."/>
            <person name="Gunawardena J."/>
            <person name="Chu W."/>
            <person name="Stover N.A."/>
            <person name="Gregory B.D."/>
            <person name="Nowacki M."/>
            <person name="Derisi J."/>
            <person name="Roy S.W."/>
            <person name="Marshall W.F."/>
            <person name="Sood P."/>
        </authorList>
    </citation>
    <scope>NUCLEOTIDE SEQUENCE [LARGE SCALE GENOMIC DNA]</scope>
    <source>
        <strain evidence="1">WM001</strain>
    </source>
</reference>
<comment type="caution">
    <text evidence="1">The sequence shown here is derived from an EMBL/GenBank/DDBJ whole genome shotgun (WGS) entry which is preliminary data.</text>
</comment>
<dbReference type="AlphaFoldDB" id="A0A1R2CFP0"/>
<dbReference type="Proteomes" id="UP000187209">
    <property type="component" value="Unassembled WGS sequence"/>
</dbReference>
<name>A0A1R2CFP0_9CILI</name>
<gene>
    <name evidence="1" type="ORF">SteCoe_10410</name>
</gene>
<dbReference type="EMBL" id="MPUH01000167">
    <property type="protein sequence ID" value="OMJ87842.1"/>
    <property type="molecule type" value="Genomic_DNA"/>
</dbReference>
<accession>A0A1R2CFP0</accession>
<protein>
    <submittedName>
        <fullName evidence="1">Uncharacterized protein</fullName>
    </submittedName>
</protein>
<proteinExistence type="predicted"/>
<sequence length="404" mass="46967">MIFRALRRAFKVMNREEYRENYRIASLAKSVESYEMPDFLAPDGGTNPREEKIVLCAVPETAQKFTETSNDPFHKILYEYRPEVVFLQFNPMPYIARQRYVSYQLALKGDEDYNKKSVYSYDNPIPLSWDECLVNLITLDCIRQNVSYSDLDLTSSLATYSYPTHQPHEITEKITDSFVSTITQHVAGGDLSKYHYINNILYMGLMGKSKVVLGDMPEPLLRLQLGNTLPLSTVREIYNFVVEKLAEHYRDNPQVLMTMEEMTLTYFPHIFQMPRDLYLTAMLKETFPAIDQTVAFVGAPHFVPIQRYWVGPPAGINYTQATHIPPKIPNETPEMLIEKQALFDLLLDTKVWGQNYITNPFQYVHECITDIPTKDLEHFKKHFKNMIAHYTTSRDKKINLKAIK</sequence>
<keyword evidence="2" id="KW-1185">Reference proteome</keyword>
<dbReference type="OrthoDB" id="307537at2759"/>
<organism evidence="1 2">
    <name type="scientific">Stentor coeruleus</name>
    <dbReference type="NCBI Taxonomy" id="5963"/>
    <lineage>
        <taxon>Eukaryota</taxon>
        <taxon>Sar</taxon>
        <taxon>Alveolata</taxon>
        <taxon>Ciliophora</taxon>
        <taxon>Postciliodesmatophora</taxon>
        <taxon>Heterotrichea</taxon>
        <taxon>Heterotrichida</taxon>
        <taxon>Stentoridae</taxon>
        <taxon>Stentor</taxon>
    </lineage>
</organism>
<evidence type="ECO:0000313" key="2">
    <source>
        <dbReference type="Proteomes" id="UP000187209"/>
    </source>
</evidence>